<dbReference type="InterPro" id="IPR013087">
    <property type="entry name" value="Znf_C2H2_type"/>
</dbReference>
<sequence>MTVSLDEQHTAYDRQQQEKIAYIGLDVHHAADHQQSFSSLEFVDVVPRRGPGAYTEVCEIVSPSLHDPPLQPGGGNKPLETSQYHCPRCDTTFSRSHSVKQHFRHCIKLNGNPDALRWFDHESNNLTGTRKQNDLKAAVAPSTRKRSGFSVASLLNDEPEPIMVEDKVGRWAAMAAEKQVATVASTSENLKGIGPCASHNPAGVTASGVDVSSHKTTPIANRPATTPTTTPDKGSPVATLATPHEPVTPARKQQQPTSKKPKKSRQIGHDETTAPLFNNAGVLMPSIPGIDSVTERLFDKGEIMSLGRSRSHDSYYPGGEPQGASFLLNDSSQKKRKRDDENRIGHQLPTVWMK</sequence>
<gene>
    <name evidence="4" type="ORF">ALECFALPRED_000208</name>
</gene>
<organism evidence="4 5">
    <name type="scientific">Alectoria fallacina</name>
    <dbReference type="NCBI Taxonomy" id="1903189"/>
    <lineage>
        <taxon>Eukaryota</taxon>
        <taxon>Fungi</taxon>
        <taxon>Dikarya</taxon>
        <taxon>Ascomycota</taxon>
        <taxon>Pezizomycotina</taxon>
        <taxon>Lecanoromycetes</taxon>
        <taxon>OSLEUM clade</taxon>
        <taxon>Lecanoromycetidae</taxon>
        <taxon>Lecanorales</taxon>
        <taxon>Lecanorineae</taxon>
        <taxon>Parmeliaceae</taxon>
        <taxon>Alectoria</taxon>
    </lineage>
</organism>
<keyword evidence="1" id="KW-0479">Metal-binding</keyword>
<name>A0A8H3I2Y5_9LECA</name>
<evidence type="ECO:0000259" key="3">
    <source>
        <dbReference type="PROSITE" id="PS50157"/>
    </source>
</evidence>
<evidence type="ECO:0000313" key="5">
    <source>
        <dbReference type="Proteomes" id="UP000664203"/>
    </source>
</evidence>
<dbReference type="Proteomes" id="UP000664203">
    <property type="component" value="Unassembled WGS sequence"/>
</dbReference>
<feature type="domain" description="C2H2-type" evidence="3">
    <location>
        <begin position="84"/>
        <end position="113"/>
    </location>
</feature>
<comment type="caution">
    <text evidence="4">The sequence shown here is derived from an EMBL/GenBank/DDBJ whole genome shotgun (WGS) entry which is preliminary data.</text>
</comment>
<accession>A0A8H3I2Y5</accession>
<keyword evidence="1" id="KW-0862">Zinc</keyword>
<keyword evidence="5" id="KW-1185">Reference proteome</keyword>
<dbReference type="AlphaFoldDB" id="A0A8H3I2Y5"/>
<feature type="compositionally biased region" description="Low complexity" evidence="2">
    <location>
        <begin position="216"/>
        <end position="231"/>
    </location>
</feature>
<keyword evidence="1" id="KW-0863">Zinc-finger</keyword>
<dbReference type="GO" id="GO:0008270">
    <property type="term" value="F:zinc ion binding"/>
    <property type="evidence" value="ECO:0007669"/>
    <property type="project" value="UniProtKB-KW"/>
</dbReference>
<protein>
    <recommendedName>
        <fullName evidence="3">C2H2-type domain-containing protein</fullName>
    </recommendedName>
</protein>
<proteinExistence type="predicted"/>
<evidence type="ECO:0000256" key="1">
    <source>
        <dbReference type="PROSITE-ProRule" id="PRU00042"/>
    </source>
</evidence>
<evidence type="ECO:0000313" key="4">
    <source>
        <dbReference type="EMBL" id="CAF9905290.1"/>
    </source>
</evidence>
<feature type="region of interest" description="Disordered" evidence="2">
    <location>
        <begin position="307"/>
        <end position="354"/>
    </location>
</feature>
<dbReference type="PROSITE" id="PS50157">
    <property type="entry name" value="ZINC_FINGER_C2H2_2"/>
    <property type="match status" value="1"/>
</dbReference>
<feature type="region of interest" description="Disordered" evidence="2">
    <location>
        <begin position="204"/>
        <end position="273"/>
    </location>
</feature>
<dbReference type="EMBL" id="CAJPDR010000010">
    <property type="protein sequence ID" value="CAF9905290.1"/>
    <property type="molecule type" value="Genomic_DNA"/>
</dbReference>
<evidence type="ECO:0000256" key="2">
    <source>
        <dbReference type="SAM" id="MobiDB-lite"/>
    </source>
</evidence>
<dbReference type="OrthoDB" id="5389292at2759"/>
<reference evidence="4" key="1">
    <citation type="submission" date="2021-03" db="EMBL/GenBank/DDBJ databases">
        <authorList>
            <person name="Tagirdzhanova G."/>
        </authorList>
    </citation>
    <scope>NUCLEOTIDE SEQUENCE</scope>
</reference>